<evidence type="ECO:0000256" key="1">
    <source>
        <dbReference type="ARBA" id="ARBA00001917"/>
    </source>
</evidence>
<dbReference type="InterPro" id="IPR001155">
    <property type="entry name" value="OxRdtase_FMN_N"/>
</dbReference>
<sequence length="678" mass="74146">MTQPYPNIFNPLDLGFTRLKNRIMMGSMHTGHEDFGDEGYQKLAAYFAERASGGVGMIMTGGISPNPESNNPAYDSAMLYREDNVPLHRKVTEAVKAAASDCKICMQILHPGAIAANPDAVSPSGIRSRINPIKPRAMTEEDIERTISDFANCAKLAQQAGYDGVEIIGSAGYLISTFLLEKTNKRSDQWGGSYENRMRLAIEVIKRVREAVGEEFILVYRIAAMELMEDGSSWDEVVTLAKEIEQAGATIISTHFTWHEARVPTIATRVPRAAFASVTGRLRKELSIPLITSNRVNTPATAEDVLKKGWADIVSMGRSHLADPEFVNKTRSGREDEINTCIGCNQACLDHTFEGKLATCLVNPRASNETEINLPPANPIKNIAVVGAGPAGLSFAITAAERGHKVTLFESSGEIGGHFNLAKIIPGKEEFHETIRYYNRQIELHNIDLRLNTRANAQDLEAWDEVVIATGIKPRTPQIDGIDHPMVFNYREAILHPERIGKRVAIIGAGGIGFDVAELLAHAGVSASLDVEVFAREWGIDFNNHPRGGIQGVVPRVETSGREIYLLQRKDTSPGRGLGTTTGWAHKISLQRKDVTMMAGVQYTRIDDQGLHILSQDQASVLEVDSVVICAGQESDNALYNVLNEQRDDVHLIGGAELAVEIDAKRAIDQGVRLAASV</sequence>
<reference evidence="12 13" key="1">
    <citation type="submission" date="2019-02" db="EMBL/GenBank/DDBJ databases">
        <authorList>
            <person name="Li S.-H."/>
        </authorList>
    </citation>
    <scope>NUCLEOTIDE SEQUENCE [LARGE SCALE GENOMIC DNA]</scope>
    <source>
        <strain evidence="12 13">IMCC14385</strain>
    </source>
</reference>
<evidence type="ECO:0000256" key="3">
    <source>
        <dbReference type="ARBA" id="ARBA00011048"/>
    </source>
</evidence>
<proteinExistence type="inferred from homology"/>
<dbReference type="InterPro" id="IPR051793">
    <property type="entry name" value="NADH:flavin_oxidoreductase"/>
</dbReference>
<dbReference type="GO" id="GO:0051536">
    <property type="term" value="F:iron-sulfur cluster binding"/>
    <property type="evidence" value="ECO:0007669"/>
    <property type="project" value="UniProtKB-KW"/>
</dbReference>
<dbReference type="EMBL" id="CP036422">
    <property type="protein sequence ID" value="QFU75384.1"/>
    <property type="molecule type" value="Genomic_DNA"/>
</dbReference>
<dbReference type="SUPFAM" id="SSF51905">
    <property type="entry name" value="FAD/NAD(P)-binding domain"/>
    <property type="match status" value="1"/>
</dbReference>
<dbReference type="InterPro" id="IPR013785">
    <property type="entry name" value="Aldolase_TIM"/>
</dbReference>
<dbReference type="PANTHER" id="PTHR42917:SF2">
    <property type="entry name" value="2,4-DIENOYL-COA REDUCTASE [(2E)-ENOYL-COA-PRODUCING]"/>
    <property type="match status" value="1"/>
</dbReference>
<evidence type="ECO:0000256" key="2">
    <source>
        <dbReference type="ARBA" id="ARBA00001966"/>
    </source>
</evidence>
<keyword evidence="6" id="KW-0479">Metal-binding</keyword>
<comment type="cofactor">
    <cofactor evidence="2">
        <name>[4Fe-4S] cluster</name>
        <dbReference type="ChEBI" id="CHEBI:49883"/>
    </cofactor>
</comment>
<dbReference type="PRINTS" id="PR00411">
    <property type="entry name" value="PNDRDTASEI"/>
</dbReference>
<evidence type="ECO:0000256" key="9">
    <source>
        <dbReference type="ARBA" id="ARBA00023014"/>
    </source>
</evidence>
<keyword evidence="8" id="KW-0408">Iron</keyword>
<dbReference type="Pfam" id="PF00724">
    <property type="entry name" value="Oxidored_FMN"/>
    <property type="match status" value="1"/>
</dbReference>
<dbReference type="AlphaFoldDB" id="A0A5P9NJI7"/>
<evidence type="ECO:0000259" key="11">
    <source>
        <dbReference type="Pfam" id="PF07992"/>
    </source>
</evidence>
<accession>A0A5P9NJI7</accession>
<dbReference type="SUPFAM" id="SSF51395">
    <property type="entry name" value="FMN-linked oxidoreductases"/>
    <property type="match status" value="1"/>
</dbReference>
<dbReference type="RefSeq" id="WP_152661490.1">
    <property type="nucleotide sequence ID" value="NZ_CP036422.1"/>
</dbReference>
<dbReference type="Gene3D" id="3.50.50.60">
    <property type="entry name" value="FAD/NAD(P)-binding domain"/>
    <property type="match status" value="1"/>
</dbReference>
<dbReference type="GO" id="GO:0016491">
    <property type="term" value="F:oxidoreductase activity"/>
    <property type="evidence" value="ECO:0007669"/>
    <property type="project" value="UniProtKB-KW"/>
</dbReference>
<dbReference type="GO" id="GO:0010181">
    <property type="term" value="F:FMN binding"/>
    <property type="evidence" value="ECO:0007669"/>
    <property type="project" value="InterPro"/>
</dbReference>
<evidence type="ECO:0000313" key="13">
    <source>
        <dbReference type="Proteomes" id="UP000326287"/>
    </source>
</evidence>
<feature type="domain" description="FAD/NAD(P)-binding" evidence="11">
    <location>
        <begin position="382"/>
        <end position="640"/>
    </location>
</feature>
<keyword evidence="13" id="KW-1185">Reference proteome</keyword>
<comment type="similarity">
    <text evidence="3">In the N-terminal section; belongs to the NADH:flavin oxidoreductase/NADH oxidase family.</text>
</comment>
<dbReference type="InterPro" id="IPR023753">
    <property type="entry name" value="FAD/NAD-binding_dom"/>
</dbReference>
<keyword evidence="5" id="KW-0288">FMN</keyword>
<evidence type="ECO:0000256" key="5">
    <source>
        <dbReference type="ARBA" id="ARBA00022643"/>
    </source>
</evidence>
<evidence type="ECO:0000256" key="6">
    <source>
        <dbReference type="ARBA" id="ARBA00022723"/>
    </source>
</evidence>
<dbReference type="PANTHER" id="PTHR42917">
    <property type="entry name" value="2,4-DIENOYL-COA REDUCTASE"/>
    <property type="match status" value="1"/>
</dbReference>
<comment type="cofactor">
    <cofactor evidence="1">
        <name>FMN</name>
        <dbReference type="ChEBI" id="CHEBI:58210"/>
    </cofactor>
</comment>
<feature type="domain" description="NADH:flavin oxidoreductase/NADH oxidase N-terminal" evidence="10">
    <location>
        <begin position="8"/>
        <end position="337"/>
    </location>
</feature>
<dbReference type="KEGG" id="halc:EY643_06810"/>
<organism evidence="12 13">
    <name type="scientific">Halioglobus maricola</name>
    <dbReference type="NCBI Taxonomy" id="2601894"/>
    <lineage>
        <taxon>Bacteria</taxon>
        <taxon>Pseudomonadati</taxon>
        <taxon>Pseudomonadota</taxon>
        <taxon>Gammaproteobacteria</taxon>
        <taxon>Cellvibrionales</taxon>
        <taxon>Halieaceae</taxon>
        <taxon>Halioglobus</taxon>
    </lineage>
</organism>
<dbReference type="OrthoDB" id="8523426at2"/>
<dbReference type="SUPFAM" id="SSF51971">
    <property type="entry name" value="Nucleotide-binding domain"/>
    <property type="match status" value="1"/>
</dbReference>
<protein>
    <submittedName>
        <fullName evidence="12">NADPH-dependent 2,4-dienoyl-CoA reductase</fullName>
    </submittedName>
</protein>
<dbReference type="Gene3D" id="3.20.20.70">
    <property type="entry name" value="Aldolase class I"/>
    <property type="match status" value="1"/>
</dbReference>
<keyword evidence="9" id="KW-0411">Iron-sulfur</keyword>
<name>A0A5P9NJI7_9GAMM</name>
<gene>
    <name evidence="12" type="ORF">EY643_06810</name>
</gene>
<evidence type="ECO:0000259" key="10">
    <source>
        <dbReference type="Pfam" id="PF00724"/>
    </source>
</evidence>
<evidence type="ECO:0000256" key="7">
    <source>
        <dbReference type="ARBA" id="ARBA00023002"/>
    </source>
</evidence>
<dbReference type="CDD" id="cd02930">
    <property type="entry name" value="DCR_FMN"/>
    <property type="match status" value="1"/>
</dbReference>
<dbReference type="Proteomes" id="UP000326287">
    <property type="component" value="Chromosome"/>
</dbReference>
<dbReference type="Pfam" id="PF07992">
    <property type="entry name" value="Pyr_redox_2"/>
    <property type="match status" value="1"/>
</dbReference>
<dbReference type="Gene3D" id="3.40.50.720">
    <property type="entry name" value="NAD(P)-binding Rossmann-like Domain"/>
    <property type="match status" value="1"/>
</dbReference>
<keyword evidence="7" id="KW-0560">Oxidoreductase</keyword>
<keyword evidence="4" id="KW-0285">Flavoprotein</keyword>
<dbReference type="PRINTS" id="PR00368">
    <property type="entry name" value="FADPNR"/>
</dbReference>
<evidence type="ECO:0000256" key="8">
    <source>
        <dbReference type="ARBA" id="ARBA00023004"/>
    </source>
</evidence>
<evidence type="ECO:0000256" key="4">
    <source>
        <dbReference type="ARBA" id="ARBA00022630"/>
    </source>
</evidence>
<dbReference type="InterPro" id="IPR036188">
    <property type="entry name" value="FAD/NAD-bd_sf"/>
</dbReference>
<evidence type="ECO:0000313" key="12">
    <source>
        <dbReference type="EMBL" id="QFU75384.1"/>
    </source>
</evidence>
<dbReference type="GO" id="GO:0046872">
    <property type="term" value="F:metal ion binding"/>
    <property type="evidence" value="ECO:0007669"/>
    <property type="project" value="UniProtKB-KW"/>
</dbReference>